<reference evidence="4" key="1">
    <citation type="submission" date="2023-10" db="EMBL/GenBank/DDBJ databases">
        <authorList>
            <person name="Chen Y."/>
            <person name="Shah S."/>
            <person name="Dougan E. K."/>
            <person name="Thang M."/>
            <person name="Chan C."/>
        </authorList>
    </citation>
    <scope>NUCLEOTIDE SEQUENCE [LARGE SCALE GENOMIC DNA]</scope>
</reference>
<dbReference type="PANTHER" id="PTHR13271">
    <property type="entry name" value="UNCHARACTERIZED PUTATIVE METHYLTRANSFERASE"/>
    <property type="match status" value="1"/>
</dbReference>
<feature type="domain" description="SET" evidence="3">
    <location>
        <begin position="39"/>
        <end position="282"/>
    </location>
</feature>
<proteinExistence type="predicted"/>
<keyword evidence="2" id="KW-0067">ATP-binding</keyword>
<dbReference type="SUPFAM" id="SSF82199">
    <property type="entry name" value="SET domain"/>
    <property type="match status" value="1"/>
</dbReference>
<evidence type="ECO:0000313" key="4">
    <source>
        <dbReference type="EMBL" id="CAK0864503.1"/>
    </source>
</evidence>
<dbReference type="InterPro" id="IPR046341">
    <property type="entry name" value="SET_dom_sf"/>
</dbReference>
<dbReference type="InterPro" id="IPR050600">
    <property type="entry name" value="SETD3_SETD6_MTase"/>
</dbReference>
<dbReference type="Pfam" id="PF01121">
    <property type="entry name" value="CoaE"/>
    <property type="match status" value="1"/>
</dbReference>
<dbReference type="CDD" id="cd02022">
    <property type="entry name" value="DPCK"/>
    <property type="match status" value="1"/>
</dbReference>
<dbReference type="PROSITE" id="PS51219">
    <property type="entry name" value="DPCK"/>
    <property type="match status" value="1"/>
</dbReference>
<evidence type="ECO:0000313" key="5">
    <source>
        <dbReference type="Proteomes" id="UP001189429"/>
    </source>
</evidence>
<dbReference type="EMBL" id="CAUYUJ010016372">
    <property type="protein sequence ID" value="CAK0864503.1"/>
    <property type="molecule type" value="Genomic_DNA"/>
</dbReference>
<dbReference type="Pfam" id="PF00856">
    <property type="entry name" value="SET"/>
    <property type="match status" value="1"/>
</dbReference>
<dbReference type="InterPro" id="IPR001214">
    <property type="entry name" value="SET_dom"/>
</dbReference>
<name>A0ABN9UYT2_9DINO</name>
<comment type="caution">
    <text evidence="4">The sequence shown here is derived from an EMBL/GenBank/DDBJ whole genome shotgun (WGS) entry which is preliminary data.</text>
</comment>
<keyword evidence="1" id="KW-0547">Nucleotide-binding</keyword>
<protein>
    <recommendedName>
        <fullName evidence="3">SET domain-containing protein</fullName>
    </recommendedName>
</protein>
<dbReference type="Proteomes" id="UP001189429">
    <property type="component" value="Unassembled WGS sequence"/>
</dbReference>
<gene>
    <name evidence="4" type="ORF">PCOR1329_LOCUS52380</name>
</gene>
<dbReference type="PANTHER" id="PTHR13271:SF137">
    <property type="entry name" value="SET DOMAIN-CONTAINING PROTEIN"/>
    <property type="match status" value="1"/>
</dbReference>
<keyword evidence="5" id="KW-1185">Reference proteome</keyword>
<sequence>MLTLFAVIADATETCPAEGCADVGARLWDQMGCRGCALSGAEVRQLPTGERGIFAARDLPQGHTVLSVPVELLVTVYRAAATPLGRAVLALHEEEPFGDLDGLLLTAWLLHEGALAESEFGAYLGSLPSSFPGLAFNFSEAEVHACAGGLAVEDYVLSRRKLLDAEFARLRALQEAGDLSLERFLRARFAVFSRTFTLSRMRLNFDVQMKMGKLWATSSKHGLGGDAGKDEAMALIPLADMINHAAGAGGNAKWKYEGLGSGFEIKTRRAITAGDELLLNYGDKGNDMLLAHYGFAVPGNRHDKLDLTLALGGAAGDGAAAHPLSLRGDRPADVETIEALLEACRAVAAARAGAGARRTPPEAEAAALRVLLGSLDEAAAPLRPPEGCPAACAVYRRSLLALLATWRVFAERALGLLEPGGGSGAWDASGAPEPHLLHARLYFGVWFRSRGKRLVVPERLGAELLRRAQDFGGVGYVDTLADVESADAHLLRCFGYFVRSSSVAFLDDLWEEIADGFIPCAICDSRGHCKAHCDPAFDWDMQPLASEVAGLTGSIGMGKSTVSKWFAQMGVPVNDADAVVHQLYAPGGAAVVPVRDLFGAEVVGEDGGIHRPAVVGEANSENLKKVEAIVFPLVDRARDAFIESATERGEPLVVLD</sequence>
<organism evidence="4 5">
    <name type="scientific">Prorocentrum cordatum</name>
    <dbReference type="NCBI Taxonomy" id="2364126"/>
    <lineage>
        <taxon>Eukaryota</taxon>
        <taxon>Sar</taxon>
        <taxon>Alveolata</taxon>
        <taxon>Dinophyceae</taxon>
        <taxon>Prorocentrales</taxon>
        <taxon>Prorocentraceae</taxon>
        <taxon>Prorocentrum</taxon>
    </lineage>
</organism>
<dbReference type="Gene3D" id="3.90.1410.10">
    <property type="entry name" value="set domain protein methyltransferase, domain 1"/>
    <property type="match status" value="1"/>
</dbReference>
<dbReference type="InterPro" id="IPR001977">
    <property type="entry name" value="Depp_CoAkinase"/>
</dbReference>
<dbReference type="InterPro" id="IPR027417">
    <property type="entry name" value="P-loop_NTPase"/>
</dbReference>
<dbReference type="PROSITE" id="PS50280">
    <property type="entry name" value="SET"/>
    <property type="match status" value="1"/>
</dbReference>
<feature type="non-terminal residue" evidence="4">
    <location>
        <position position="656"/>
    </location>
</feature>
<dbReference type="CDD" id="cd10527">
    <property type="entry name" value="SET_LSMT"/>
    <property type="match status" value="1"/>
</dbReference>
<evidence type="ECO:0000256" key="1">
    <source>
        <dbReference type="ARBA" id="ARBA00022741"/>
    </source>
</evidence>
<evidence type="ECO:0000259" key="3">
    <source>
        <dbReference type="PROSITE" id="PS50280"/>
    </source>
</evidence>
<accession>A0ABN9UYT2</accession>
<dbReference type="SUPFAM" id="SSF52540">
    <property type="entry name" value="P-loop containing nucleoside triphosphate hydrolases"/>
    <property type="match status" value="1"/>
</dbReference>
<evidence type="ECO:0000256" key="2">
    <source>
        <dbReference type="ARBA" id="ARBA00022840"/>
    </source>
</evidence>
<dbReference type="Gene3D" id="3.40.50.300">
    <property type="entry name" value="P-loop containing nucleotide triphosphate hydrolases"/>
    <property type="match status" value="1"/>
</dbReference>